<protein>
    <submittedName>
        <fullName evidence="2">Uncharacterized protein</fullName>
    </submittedName>
</protein>
<evidence type="ECO:0000313" key="3">
    <source>
        <dbReference type="Proteomes" id="UP000053096"/>
    </source>
</evidence>
<dbReference type="EMBL" id="CYTV01000011">
    <property type="protein sequence ID" value="CUJ05266.1"/>
    <property type="molecule type" value="Genomic_DNA"/>
</dbReference>
<dbReference type="RefSeq" id="WP_231584797.1">
    <property type="nucleotide sequence ID" value="NZ_CAJGUP010000221.1"/>
</dbReference>
<accession>A0A0M7H9R7</accession>
<evidence type="ECO:0000313" key="2">
    <source>
        <dbReference type="EMBL" id="CUJ05266.1"/>
    </source>
</evidence>
<proteinExistence type="predicted"/>
<sequence length="129" mass="14605">MSRNSKQKPASKGGGRSPNSFYDAEAIEHFMALIGLQWEPGSVQRAEVRASYRLGPARPLIIDHTEVEFHCDERRAKVWVPEFQRTSFHQWFEVPYQEFEYTPGGSMLKIKAPARGNAPPYSVGLKPLG</sequence>
<dbReference type="Proteomes" id="UP000053096">
    <property type="component" value="Unassembled WGS sequence"/>
</dbReference>
<name>A0A0M7H9R7_9BORD</name>
<evidence type="ECO:0000256" key="1">
    <source>
        <dbReference type="SAM" id="MobiDB-lite"/>
    </source>
</evidence>
<feature type="region of interest" description="Disordered" evidence="1">
    <location>
        <begin position="1"/>
        <end position="20"/>
    </location>
</feature>
<dbReference type="AlphaFoldDB" id="A0A0M7H9R7"/>
<organism evidence="2 3">
    <name type="scientific">Bordetella pseudohinzii</name>
    <dbReference type="NCBI Taxonomy" id="1331258"/>
    <lineage>
        <taxon>Bacteria</taxon>
        <taxon>Pseudomonadati</taxon>
        <taxon>Pseudomonadota</taxon>
        <taxon>Betaproteobacteria</taxon>
        <taxon>Burkholderiales</taxon>
        <taxon>Alcaligenaceae</taxon>
        <taxon>Bordetella</taxon>
    </lineage>
</organism>
<reference evidence="2 3" key="1">
    <citation type="submission" date="2015-09" db="EMBL/GenBank/DDBJ databases">
        <authorList>
            <person name="Jackson K.R."/>
            <person name="Lunt B.L."/>
            <person name="Fisher J.N.B."/>
            <person name="Gardner A.V."/>
            <person name="Bailey M.E."/>
            <person name="Deus L.M."/>
            <person name="Earl A.S."/>
            <person name="Gibby P.D."/>
            <person name="Hartmann K.A."/>
            <person name="Liu J.E."/>
            <person name="Manci A.M."/>
            <person name="Nielsen D.A."/>
            <person name="Solomon M.B."/>
            <person name="Breakwell D.P."/>
            <person name="Burnett S.H."/>
            <person name="Grose J.H."/>
        </authorList>
    </citation>
    <scope>NUCLEOTIDE SEQUENCE [LARGE SCALE GENOMIC DNA]</scope>
    <source>
        <strain evidence="2 3">2789STDY5608636</strain>
    </source>
</reference>
<gene>
    <name evidence="2" type="ORF">ERS370011_03519</name>
</gene>